<evidence type="ECO:0008006" key="11">
    <source>
        <dbReference type="Google" id="ProtNLM"/>
    </source>
</evidence>
<proteinExistence type="predicted"/>
<evidence type="ECO:0000256" key="5">
    <source>
        <dbReference type="ARBA" id="ARBA00022792"/>
    </source>
</evidence>
<evidence type="ECO:0000256" key="6">
    <source>
        <dbReference type="ARBA" id="ARBA00022989"/>
    </source>
</evidence>
<keyword evidence="4" id="KW-0677">Repeat</keyword>
<reference evidence="9 10" key="1">
    <citation type="submission" date="2024-01" db="EMBL/GenBank/DDBJ databases">
        <authorList>
            <person name="Allen C."/>
            <person name="Tagirdzhanova G."/>
        </authorList>
    </citation>
    <scope>NUCLEOTIDE SEQUENCE [LARGE SCALE GENOMIC DNA]</scope>
    <source>
        <strain evidence="9 10">CBS 119000</strain>
    </source>
</reference>
<protein>
    <recommendedName>
        <fullName evidence="11">Mitochondrial fusion protein</fullName>
    </recommendedName>
</protein>
<feature type="compositionally biased region" description="Polar residues" evidence="8">
    <location>
        <begin position="47"/>
        <end position="56"/>
    </location>
</feature>
<organism evidence="9 10">
    <name type="scientific">Sporothrix epigloea</name>
    <dbReference type="NCBI Taxonomy" id="1892477"/>
    <lineage>
        <taxon>Eukaryota</taxon>
        <taxon>Fungi</taxon>
        <taxon>Dikarya</taxon>
        <taxon>Ascomycota</taxon>
        <taxon>Pezizomycotina</taxon>
        <taxon>Sordariomycetes</taxon>
        <taxon>Sordariomycetidae</taxon>
        <taxon>Ophiostomatales</taxon>
        <taxon>Ophiostomataceae</taxon>
        <taxon>Sporothrix</taxon>
    </lineage>
</organism>
<feature type="region of interest" description="Disordered" evidence="8">
    <location>
        <begin position="123"/>
        <end position="218"/>
    </location>
</feature>
<name>A0ABP0DPR4_9PEZI</name>
<feature type="region of interest" description="Disordered" evidence="8">
    <location>
        <begin position="36"/>
        <end position="56"/>
    </location>
</feature>
<dbReference type="SUPFAM" id="SSF103506">
    <property type="entry name" value="Mitochondrial carrier"/>
    <property type="match status" value="1"/>
</dbReference>
<keyword evidence="5" id="KW-0999">Mitochondrion inner membrane</keyword>
<evidence type="ECO:0000256" key="7">
    <source>
        <dbReference type="ARBA" id="ARBA00023136"/>
    </source>
</evidence>
<dbReference type="EMBL" id="CAWUON010000042">
    <property type="protein sequence ID" value="CAK7268982.1"/>
    <property type="molecule type" value="Genomic_DNA"/>
</dbReference>
<keyword evidence="6" id="KW-1133">Transmembrane helix</keyword>
<keyword evidence="7" id="KW-0472">Membrane</keyword>
<keyword evidence="5" id="KW-0496">Mitochondrion</keyword>
<evidence type="ECO:0000313" key="9">
    <source>
        <dbReference type="EMBL" id="CAK7268982.1"/>
    </source>
</evidence>
<evidence type="ECO:0000256" key="1">
    <source>
        <dbReference type="ARBA" id="ARBA00004141"/>
    </source>
</evidence>
<sequence>MASQVNGVNPLRPYYIPPTIGTDFDGIEAINASSGNSSAYGGSGTSRQLSHNSSISPYSHKARDIFADLDYKDYLAEPSPSVVQTAKDVVDELIWRYTSVLMAQPFEVAKTILQVHSQAAPVSPTTVESTSAVPVSVPSSTSGHSRRQRPYYTGSAADDPFGNHFGDDDSDPDEPSYFAPSTINTSSPLYPVPAHRRRAVSPGVTASGSAVTAATSGESETNRVASPVILAENHLVLTKPDSIIEVISQLWQKEGAWGVWKGTNASFLYTVLQSLLENWSRSLLSALFNVPDLGLKDDVDRLIDVASPYPWASLFVAATAAVTTGLILSPLDVVRTRLIITPASRQPRRILSLLRSLPSYMCSPMLMVPTVLHSLVYPLITLSTPLVLRTRFMVDKDASPVAFSIAKFCSSSLALFVKLPIETVLRRGQAALVSSPQYVHALKPAPASVKPGSNPSHAAGTLGLSFMEVIFPLGRYNGVVGTITQILWEEGTSPVPALVDRNAFLQTKSQTITRKKTIVSGSSTKVVESEYRCGQGVEGLWRGWKVSWWGLVGLWTAAAVGGGGDGRF</sequence>
<keyword evidence="10" id="KW-1185">Reference proteome</keyword>
<comment type="subcellular location">
    <subcellularLocation>
        <location evidence="1">Membrane</location>
        <topology evidence="1">Multi-pass membrane protein</topology>
    </subcellularLocation>
    <subcellularLocation>
        <location evidence="2">Mitochondrion membrane</location>
    </subcellularLocation>
</comment>
<feature type="compositionally biased region" description="Low complexity" evidence="8">
    <location>
        <begin position="123"/>
        <end position="142"/>
    </location>
</feature>
<evidence type="ECO:0000256" key="4">
    <source>
        <dbReference type="ARBA" id="ARBA00022737"/>
    </source>
</evidence>
<evidence type="ECO:0000256" key="3">
    <source>
        <dbReference type="ARBA" id="ARBA00022692"/>
    </source>
</evidence>
<feature type="compositionally biased region" description="Polar residues" evidence="8">
    <location>
        <begin position="179"/>
        <end position="188"/>
    </location>
</feature>
<dbReference type="InterPro" id="IPR023395">
    <property type="entry name" value="MCP_dom_sf"/>
</dbReference>
<comment type="caution">
    <text evidence="9">The sequence shown here is derived from an EMBL/GenBank/DDBJ whole genome shotgun (WGS) entry which is preliminary data.</text>
</comment>
<evidence type="ECO:0000256" key="8">
    <source>
        <dbReference type="SAM" id="MobiDB-lite"/>
    </source>
</evidence>
<dbReference type="Gene3D" id="1.50.40.10">
    <property type="entry name" value="Mitochondrial carrier domain"/>
    <property type="match status" value="1"/>
</dbReference>
<dbReference type="Pfam" id="PF00153">
    <property type="entry name" value="Mito_carr"/>
    <property type="match status" value="1"/>
</dbReference>
<evidence type="ECO:0000256" key="2">
    <source>
        <dbReference type="ARBA" id="ARBA00004325"/>
    </source>
</evidence>
<feature type="compositionally biased region" description="Low complexity" evidence="8">
    <location>
        <begin position="203"/>
        <end position="218"/>
    </location>
</feature>
<gene>
    <name evidence="9" type="ORF">SEPCBS119000_003340</name>
</gene>
<dbReference type="Proteomes" id="UP001642502">
    <property type="component" value="Unassembled WGS sequence"/>
</dbReference>
<accession>A0ABP0DPR4</accession>
<dbReference type="InterPro" id="IPR018108">
    <property type="entry name" value="MCP_transmembrane"/>
</dbReference>
<evidence type="ECO:0000313" key="10">
    <source>
        <dbReference type="Proteomes" id="UP001642502"/>
    </source>
</evidence>
<keyword evidence="3" id="KW-0812">Transmembrane</keyword>
<dbReference type="PANTHER" id="PTHR24089">
    <property type="entry name" value="SOLUTE CARRIER FAMILY 25"/>
    <property type="match status" value="1"/>
</dbReference>